<evidence type="ECO:0000313" key="9">
    <source>
        <dbReference type="EMBL" id="CAA9891151.1"/>
    </source>
</evidence>
<evidence type="ECO:0000256" key="1">
    <source>
        <dbReference type="ARBA" id="ARBA00022729"/>
    </source>
</evidence>
<keyword evidence="5 6" id="KW-0449">Lipoprotein</keyword>
<evidence type="ECO:0000256" key="4">
    <source>
        <dbReference type="ARBA" id="ARBA00023237"/>
    </source>
</evidence>
<dbReference type="Pfam" id="PF13525">
    <property type="entry name" value="YfiO"/>
    <property type="match status" value="1"/>
</dbReference>
<dbReference type="FunFam" id="1.25.40.10:FF:000419">
    <property type="entry name" value="Outer membrane protein assembly factor BamD"/>
    <property type="match status" value="1"/>
</dbReference>
<keyword evidence="1 6" id="KW-0732">Signal</keyword>
<dbReference type="InterPro" id="IPR039565">
    <property type="entry name" value="BamD-like"/>
</dbReference>
<proteinExistence type="inferred from homology"/>
<dbReference type="AlphaFoldDB" id="A0A8S0YA58"/>
<comment type="caution">
    <text evidence="9">The sequence shown here is derived from an EMBL/GenBank/DDBJ whole genome shotgun (WGS) entry which is preliminary data.</text>
</comment>
<dbReference type="InterPro" id="IPR017689">
    <property type="entry name" value="BamD"/>
</dbReference>
<keyword evidence="2 6" id="KW-0472">Membrane</keyword>
<comment type="function">
    <text evidence="6">Part of the outer membrane protein assembly complex, which is involved in assembly and insertion of beta-barrel proteins into the outer membrane.</text>
</comment>
<reference evidence="9 10" key="1">
    <citation type="submission" date="2020-02" db="EMBL/GenBank/DDBJ databases">
        <authorList>
            <person name="Hogendoorn C."/>
        </authorList>
    </citation>
    <scope>NUCLEOTIDE SEQUENCE [LARGE SCALE GENOMIC DNA]</scope>
    <source>
        <strain evidence="9">METHB21</strain>
    </source>
</reference>
<dbReference type="InterPro" id="IPR011990">
    <property type="entry name" value="TPR-like_helical_dom_sf"/>
</dbReference>
<keyword evidence="3 6" id="KW-0564">Palmitate</keyword>
<dbReference type="PROSITE" id="PS50005">
    <property type="entry name" value="TPR"/>
    <property type="match status" value="1"/>
</dbReference>
<name>A0A8S0YA58_9GAMM</name>
<evidence type="ECO:0000313" key="10">
    <source>
        <dbReference type="Proteomes" id="UP000494216"/>
    </source>
</evidence>
<gene>
    <name evidence="6 9" type="primary">bamD</name>
    <name evidence="9" type="ORF">METHB2_350030</name>
</gene>
<dbReference type="Gene3D" id="1.25.40.10">
    <property type="entry name" value="Tetratricopeptide repeat domain"/>
    <property type="match status" value="1"/>
</dbReference>
<comment type="subcellular location">
    <subcellularLocation>
        <location evidence="6">Cell outer membrane</location>
        <topology evidence="6">Lipid-anchor</topology>
    </subcellularLocation>
</comment>
<dbReference type="SUPFAM" id="SSF48452">
    <property type="entry name" value="TPR-like"/>
    <property type="match status" value="1"/>
</dbReference>
<evidence type="ECO:0000256" key="5">
    <source>
        <dbReference type="ARBA" id="ARBA00023288"/>
    </source>
</evidence>
<dbReference type="PANTHER" id="PTHR37423">
    <property type="entry name" value="SOLUBLE LYTIC MUREIN TRANSGLYCOSYLASE-RELATED"/>
    <property type="match status" value="1"/>
</dbReference>
<dbReference type="Proteomes" id="UP000494216">
    <property type="component" value="Unassembled WGS sequence"/>
</dbReference>
<dbReference type="GO" id="GO:0051205">
    <property type="term" value="P:protein insertion into membrane"/>
    <property type="evidence" value="ECO:0007669"/>
    <property type="project" value="UniProtKB-UniRule"/>
</dbReference>
<sequence>MRLILIKFLFICCLGWSLQGCETLKNFVSSDTDTEDEYVDWNSEKFRQEAKKAVEAGSYEKAIKLYEALESRYPFGEESAQTQLDIAYAYYKNNDPDSAIAAADRFIKINPRNPSVDYAYYLKGLVNYNRGIGFIDRFLPTDISQRDPGSARDALENFADLIRRFPESKYVADARQRMIALKNNLAMHEVHVARFYMKRKAYIAAANRASNVVEKYQRTPAVPFALQIMQEAYTKLDLPELSKDVAKIYELNYPNGPPVPEHKNSTVSHQVWDFIGLEK</sequence>
<keyword evidence="10" id="KW-1185">Reference proteome</keyword>
<comment type="similarity">
    <text evidence="6">Belongs to the BamD family.</text>
</comment>
<dbReference type="PROSITE" id="PS51257">
    <property type="entry name" value="PROKAR_LIPOPROTEIN"/>
    <property type="match status" value="1"/>
</dbReference>
<evidence type="ECO:0000259" key="8">
    <source>
        <dbReference type="Pfam" id="PF13525"/>
    </source>
</evidence>
<dbReference type="RefSeq" id="WP_174626034.1">
    <property type="nucleotide sequence ID" value="NZ_CADCXN010000064.1"/>
</dbReference>
<dbReference type="CDD" id="cd15830">
    <property type="entry name" value="BamD"/>
    <property type="match status" value="1"/>
</dbReference>
<organism evidence="9 10">
    <name type="scientific">Candidatus Methylobacter favarea</name>
    <dbReference type="NCBI Taxonomy" id="2707345"/>
    <lineage>
        <taxon>Bacteria</taxon>
        <taxon>Pseudomonadati</taxon>
        <taxon>Pseudomonadota</taxon>
        <taxon>Gammaproteobacteria</taxon>
        <taxon>Methylococcales</taxon>
        <taxon>Methylococcaceae</taxon>
        <taxon>Methylobacter</taxon>
    </lineage>
</organism>
<evidence type="ECO:0000256" key="2">
    <source>
        <dbReference type="ARBA" id="ARBA00023136"/>
    </source>
</evidence>
<accession>A0A8S0YA58</accession>
<evidence type="ECO:0000256" key="6">
    <source>
        <dbReference type="HAMAP-Rule" id="MF_00922"/>
    </source>
</evidence>
<evidence type="ECO:0000256" key="7">
    <source>
        <dbReference type="PROSITE-ProRule" id="PRU00339"/>
    </source>
</evidence>
<keyword evidence="7" id="KW-0802">TPR repeat</keyword>
<dbReference type="EMBL" id="CADCXN010000064">
    <property type="protein sequence ID" value="CAA9891151.1"/>
    <property type="molecule type" value="Genomic_DNA"/>
</dbReference>
<dbReference type="NCBIfam" id="TIGR03302">
    <property type="entry name" value="OM_YfiO"/>
    <property type="match status" value="1"/>
</dbReference>
<evidence type="ECO:0000256" key="3">
    <source>
        <dbReference type="ARBA" id="ARBA00023139"/>
    </source>
</evidence>
<feature type="domain" description="Outer membrane lipoprotein BamD-like" evidence="8">
    <location>
        <begin position="44"/>
        <end position="245"/>
    </location>
</feature>
<dbReference type="GO" id="GO:0043165">
    <property type="term" value="P:Gram-negative-bacterium-type cell outer membrane assembly"/>
    <property type="evidence" value="ECO:0007669"/>
    <property type="project" value="UniProtKB-UniRule"/>
</dbReference>
<protein>
    <recommendedName>
        <fullName evidence="6">Outer membrane protein assembly factor BamD</fullName>
    </recommendedName>
</protein>
<dbReference type="GO" id="GO:1990063">
    <property type="term" value="C:Bam protein complex"/>
    <property type="evidence" value="ECO:0007669"/>
    <property type="project" value="TreeGrafter"/>
</dbReference>
<dbReference type="InterPro" id="IPR019734">
    <property type="entry name" value="TPR_rpt"/>
</dbReference>
<comment type="subunit">
    <text evidence="6">Part of the Bam complex.</text>
</comment>
<keyword evidence="4 6" id="KW-0998">Cell outer membrane</keyword>
<dbReference type="PANTHER" id="PTHR37423:SF1">
    <property type="entry name" value="OUTER MEMBRANE PROTEIN ASSEMBLY FACTOR BAMD"/>
    <property type="match status" value="1"/>
</dbReference>
<feature type="repeat" description="TPR" evidence="7">
    <location>
        <begin position="80"/>
        <end position="113"/>
    </location>
</feature>
<dbReference type="HAMAP" id="MF_00922">
    <property type="entry name" value="OM_assembly_BamD"/>
    <property type="match status" value="1"/>
</dbReference>